<dbReference type="Proteomes" id="UP000271974">
    <property type="component" value="Unassembled WGS sequence"/>
</dbReference>
<feature type="domain" description="EGF-like" evidence="10">
    <location>
        <begin position="407"/>
        <end position="446"/>
    </location>
</feature>
<evidence type="ECO:0008006" key="14">
    <source>
        <dbReference type="Google" id="ProtNLM"/>
    </source>
</evidence>
<feature type="non-terminal residue" evidence="12">
    <location>
        <position position="767"/>
    </location>
</feature>
<evidence type="ECO:0000256" key="2">
    <source>
        <dbReference type="ARBA" id="ARBA00022536"/>
    </source>
</evidence>
<evidence type="ECO:0000259" key="10">
    <source>
        <dbReference type="PROSITE" id="PS50026"/>
    </source>
</evidence>
<evidence type="ECO:0000256" key="5">
    <source>
        <dbReference type="ARBA" id="ARBA00023136"/>
    </source>
</evidence>
<dbReference type="InterPro" id="IPR024731">
    <property type="entry name" value="NELL2-like_EGF"/>
</dbReference>
<dbReference type="Gene3D" id="2.170.300.10">
    <property type="entry name" value="Tie2 ligand-binding domain superfamily"/>
    <property type="match status" value="1"/>
</dbReference>
<keyword evidence="4" id="KW-1133">Transmembrane helix</keyword>
<dbReference type="EMBL" id="RQTK01000616">
    <property type="protein sequence ID" value="RUS77036.1"/>
    <property type="molecule type" value="Genomic_DNA"/>
</dbReference>
<dbReference type="GO" id="GO:0016020">
    <property type="term" value="C:membrane"/>
    <property type="evidence" value="ECO:0007669"/>
    <property type="project" value="UniProtKB-SubCell"/>
</dbReference>
<protein>
    <recommendedName>
        <fullName evidence="14">FAS1 domain-containing protein</fullName>
    </recommendedName>
</protein>
<dbReference type="PROSITE" id="PS50213">
    <property type="entry name" value="FAS1"/>
    <property type="match status" value="2"/>
</dbReference>
<evidence type="ECO:0000313" key="12">
    <source>
        <dbReference type="EMBL" id="RUS77036.1"/>
    </source>
</evidence>
<dbReference type="PROSITE" id="PS00022">
    <property type="entry name" value="EGF_1"/>
    <property type="match status" value="1"/>
</dbReference>
<dbReference type="Gene3D" id="2.30.180.10">
    <property type="entry name" value="FAS1 domain"/>
    <property type="match status" value="2"/>
</dbReference>
<sequence>MACCTMLYCVFMVGIYTIIEIPCTVSALSPLDSSSTTEEFTWPHFSVDDLTSLFTLPSFSSSAKDVTTTKPTQSSHSSTTTSDAPPSASPSKSSKRVTSTTPPTQTTASTSKTTSVTLSPYTVTSPLPPLKRFCNKTINKEYTTECQDCINMGPNGGCHPGDSRAVDFSGTCQRWAQAYNPYDPSFLEGRFGMEMLEFPWRTFPKVPLVVQPGCSSKCIRVVKISKCCPGFWGQNCDECPGGARTPCNNNGVCNEGKCSCYSGFKGFACEICENKTKFGPKCSKDCNCSNVVDSECGNYVNGGGFCICPSGFKGKHCTETTDPCLLKYHRCDKMNGLCKPTGSPGQYDCVCKENFTGDGVVCVPIDPCQTNNGGCPDDMDCKFTGPNMHECHCESGYEDPGNGTCSLIDICKPSTCHPKANCETTAPLTTRCTCREGYIGNGSVCYGNILERLKEINEKSRFVRKGLKIAIHYLEKYYKEELTEHGPFTVFIPTDRAFASVVRANGKFSKILSDKDRALQIMRQHMLIGNFLLQSLQKYSVFYTLQGNPAELQIKSRNGMIRYKLQGTRGKGKVKVKDIQASNGMIHVVNALLTTEPEIEGDPEGNALQLMQQNTRHYKTTVSLIKSVNLEDVFSQPNITVFGVVDSAWESLPKGTIEYLKDDPEGKEKLKTILLNHVTPGVVGITHLINMYTIPTLANYRVNISVTNLGQVRLENNSSISQANIVTKTGFVHRVDQPIVPSYIDILIQNFCPRMTIETAPQAVLVE</sequence>
<dbReference type="PROSITE" id="PS01186">
    <property type="entry name" value="EGF_2"/>
    <property type="match status" value="3"/>
</dbReference>
<dbReference type="SMART" id="SM00181">
    <property type="entry name" value="EGF"/>
    <property type="match status" value="5"/>
</dbReference>
<name>A0A433T688_ELYCH</name>
<comment type="subcellular location">
    <subcellularLocation>
        <location evidence="1">Membrane</location>
        <topology evidence="1">Single-pass membrane protein</topology>
    </subcellularLocation>
</comment>
<dbReference type="AlphaFoldDB" id="A0A433T688"/>
<evidence type="ECO:0000256" key="3">
    <source>
        <dbReference type="ARBA" id="ARBA00022692"/>
    </source>
</evidence>
<evidence type="ECO:0000256" key="6">
    <source>
        <dbReference type="ARBA" id="ARBA00023157"/>
    </source>
</evidence>
<evidence type="ECO:0000256" key="8">
    <source>
        <dbReference type="PROSITE-ProRule" id="PRU00076"/>
    </source>
</evidence>
<dbReference type="SMART" id="SM00554">
    <property type="entry name" value="FAS1"/>
    <property type="match status" value="2"/>
</dbReference>
<evidence type="ECO:0000259" key="11">
    <source>
        <dbReference type="PROSITE" id="PS50213"/>
    </source>
</evidence>
<keyword evidence="13" id="KW-1185">Reference proteome</keyword>
<dbReference type="PANTHER" id="PTHR24038:SF11">
    <property type="entry name" value="INTEGRIN BETA-LIKE PROTEIN E"/>
    <property type="match status" value="1"/>
</dbReference>
<keyword evidence="6" id="KW-1015">Disulfide bond</keyword>
<evidence type="ECO:0000256" key="9">
    <source>
        <dbReference type="SAM" id="MobiDB-lite"/>
    </source>
</evidence>
<accession>A0A433T688</accession>
<keyword evidence="5" id="KW-0472">Membrane</keyword>
<dbReference type="STRING" id="188477.A0A433T688"/>
<evidence type="ECO:0000256" key="1">
    <source>
        <dbReference type="ARBA" id="ARBA00004167"/>
    </source>
</evidence>
<feature type="domain" description="FAS1" evidence="11">
    <location>
        <begin position="605"/>
        <end position="739"/>
    </location>
</feature>
<dbReference type="OrthoDB" id="286301at2759"/>
<proteinExistence type="predicted"/>
<keyword evidence="2 8" id="KW-0245">EGF-like domain</keyword>
<reference evidence="12 13" key="1">
    <citation type="submission" date="2019-01" db="EMBL/GenBank/DDBJ databases">
        <title>A draft genome assembly of the solar-powered sea slug Elysia chlorotica.</title>
        <authorList>
            <person name="Cai H."/>
            <person name="Li Q."/>
            <person name="Fang X."/>
            <person name="Li J."/>
            <person name="Curtis N.E."/>
            <person name="Altenburger A."/>
            <person name="Shibata T."/>
            <person name="Feng M."/>
            <person name="Maeda T."/>
            <person name="Schwartz J.A."/>
            <person name="Shigenobu S."/>
            <person name="Lundholm N."/>
            <person name="Nishiyama T."/>
            <person name="Yang H."/>
            <person name="Hasebe M."/>
            <person name="Li S."/>
            <person name="Pierce S.K."/>
            <person name="Wang J."/>
        </authorList>
    </citation>
    <scope>NUCLEOTIDE SEQUENCE [LARGE SCALE GENOMIC DNA]</scope>
    <source>
        <strain evidence="12">EC2010</strain>
        <tissue evidence="12">Whole organism of an adult</tissue>
    </source>
</reference>
<dbReference type="PROSITE" id="PS50026">
    <property type="entry name" value="EGF_3"/>
    <property type="match status" value="2"/>
</dbReference>
<dbReference type="InterPro" id="IPR036378">
    <property type="entry name" value="FAS1_dom_sf"/>
</dbReference>
<evidence type="ECO:0000256" key="4">
    <source>
        <dbReference type="ARBA" id="ARBA00022989"/>
    </source>
</evidence>
<evidence type="ECO:0000256" key="7">
    <source>
        <dbReference type="ARBA" id="ARBA00023180"/>
    </source>
</evidence>
<dbReference type="Gene3D" id="2.10.25.10">
    <property type="entry name" value="Laminin"/>
    <property type="match status" value="2"/>
</dbReference>
<keyword evidence="3" id="KW-0812">Transmembrane</keyword>
<dbReference type="InterPro" id="IPR000782">
    <property type="entry name" value="FAS1_domain"/>
</dbReference>
<feature type="domain" description="EGF-like" evidence="10">
    <location>
        <begin position="320"/>
        <end position="363"/>
    </location>
</feature>
<feature type="region of interest" description="Disordered" evidence="9">
    <location>
        <begin position="62"/>
        <end position="121"/>
    </location>
</feature>
<dbReference type="InterPro" id="IPR000742">
    <property type="entry name" value="EGF"/>
</dbReference>
<dbReference type="Pfam" id="PF02469">
    <property type="entry name" value="Fasciclin"/>
    <property type="match status" value="2"/>
</dbReference>
<comment type="caution">
    <text evidence="12">The sequence shown here is derived from an EMBL/GenBank/DDBJ whole genome shotgun (WGS) entry which is preliminary data.</text>
</comment>
<organism evidence="12 13">
    <name type="scientific">Elysia chlorotica</name>
    <name type="common">Eastern emerald elysia</name>
    <name type="synonym">Sea slug</name>
    <dbReference type="NCBI Taxonomy" id="188477"/>
    <lineage>
        <taxon>Eukaryota</taxon>
        <taxon>Metazoa</taxon>
        <taxon>Spiralia</taxon>
        <taxon>Lophotrochozoa</taxon>
        <taxon>Mollusca</taxon>
        <taxon>Gastropoda</taxon>
        <taxon>Heterobranchia</taxon>
        <taxon>Euthyneura</taxon>
        <taxon>Panpulmonata</taxon>
        <taxon>Sacoglossa</taxon>
        <taxon>Placobranchoidea</taxon>
        <taxon>Plakobranchidae</taxon>
        <taxon>Elysia</taxon>
    </lineage>
</organism>
<dbReference type="SUPFAM" id="SSF82153">
    <property type="entry name" value="FAS1 domain"/>
    <property type="match status" value="2"/>
</dbReference>
<feature type="domain" description="FAS1" evidence="11">
    <location>
        <begin position="446"/>
        <end position="593"/>
    </location>
</feature>
<comment type="caution">
    <text evidence="8">Lacks conserved residue(s) required for the propagation of feature annotation.</text>
</comment>
<keyword evidence="7" id="KW-0325">Glycoprotein</keyword>
<dbReference type="PANTHER" id="PTHR24038">
    <property type="entry name" value="STABILIN"/>
    <property type="match status" value="1"/>
</dbReference>
<gene>
    <name evidence="12" type="ORF">EGW08_015216</name>
</gene>
<dbReference type="Pfam" id="PF12947">
    <property type="entry name" value="EGF_3"/>
    <property type="match status" value="1"/>
</dbReference>
<feature type="compositionally biased region" description="Low complexity" evidence="9">
    <location>
        <begin position="62"/>
        <end position="120"/>
    </location>
</feature>
<evidence type="ECO:0000313" key="13">
    <source>
        <dbReference type="Proteomes" id="UP000271974"/>
    </source>
</evidence>